<sequence>MNDSISKQSGDIWGEFISKDGTFYYYNRIKKFSIWSKPKGLVLPLPNESHQDLLNNWRNLHRTEIINNLKAEAKKDLPKKMCQILDTNFKIVITKQNRFYFFNTDTQTSSWDCPPEIENSFSQQLNDAKNKLLGTNSELPTFVEGTEMGVDDISWMLEQIGDDEQDEEIESENDNNTHISENIEASENQNTQNRDLEQTLASRQQKFKEMLLDYSIDPFGSWEKEATKFIEDPRFNVIDSIQEKKSIFDSTCKLILADRKKAKEIPSNNSPFAIKNAKYSSPFDKLIHENCGNPPLDWKQFFQKFKKDPRFLSVKSLVKREKLYNEFLKKINFDYTKIESDYVSLIKEFLKSKNFSPEIKFADFAELMKFDIRFINYVSDENKKRILFLKHKENYLKSLPKTDSPPHKYHNDNTIINTSIPVTDYVLPPSENTSQKKPRDNSDNSNISNSNSKTKLDYIDKFISQNRNTSPSYKSRPEHKYNSKEKSYSRSRSRSYERGRSKEKYYSRGRDCTSKKDNDSPRTRTRNRNRSIENRSNYDSDSSNYSDRAGSYDKYRDSHRNKHSNRDRYRTSKRSIERRRSRSSSSSKDSRKYKRKGRISSNGSRTRSRSPRKSKRNSSPYYKNEDKHRDIDNYNKNPQDRYENYSQKYKRRRDSHSRSPSRHSRSRNYTSEISRNKSEINSTRNESALSKLDSKRYYESKKSMSKANYARYNLERNNAKNQVASILADLVKFRETSNSTIYDLLVKSFKGKDEDLNESDISKNVRRSNDILEIGFGEALNSKYDIDELIAIHKNNLLEKRNLRFDRYLTSKLELLARKDTDLTSADKDGSDSRITINSSFEKVMLILLSDSLQFRFLISKDIPQATYDCVLETFNLFVTNSINELNNESIQSTSSDPEKCYQLAKAIIKSNPVLSNFETSNFSIALEILSLAIEYFNKWQKSKIDFTMKELEEAILGNGRIEYLVRNLVYLKGKKGLDQTIDKTDTKGAVNNERGHSDGEIDESELADDSESNDMNMKELLKSEQKVMTVDIPA</sequence>
<dbReference type="STRING" id="133412.A0A1R1XZT2"/>
<feature type="compositionally biased region" description="Acidic residues" evidence="2">
    <location>
        <begin position="1001"/>
        <end position="1013"/>
    </location>
</feature>
<dbReference type="PROSITE" id="PS50020">
    <property type="entry name" value="WW_DOMAIN_2"/>
    <property type="match status" value="2"/>
</dbReference>
<dbReference type="GO" id="GO:0070063">
    <property type="term" value="F:RNA polymerase binding"/>
    <property type="evidence" value="ECO:0007669"/>
    <property type="project" value="InterPro"/>
</dbReference>
<feature type="compositionally biased region" description="Basic residues" evidence="2">
    <location>
        <begin position="571"/>
        <end position="582"/>
    </location>
</feature>
<feature type="domain" description="WW" evidence="3">
    <location>
        <begin position="83"/>
        <end position="116"/>
    </location>
</feature>
<feature type="compositionally biased region" description="Basic and acidic residues" evidence="2">
    <location>
        <begin position="550"/>
        <end position="570"/>
    </location>
</feature>
<evidence type="ECO:0000259" key="3">
    <source>
        <dbReference type="PROSITE" id="PS50020"/>
    </source>
</evidence>
<dbReference type="InterPro" id="IPR036517">
    <property type="entry name" value="FF_domain_sf"/>
</dbReference>
<feature type="compositionally biased region" description="Low complexity" evidence="2">
    <location>
        <begin position="539"/>
        <end position="548"/>
    </location>
</feature>
<feature type="region of interest" description="Disordered" evidence="2">
    <location>
        <begin position="988"/>
        <end position="1016"/>
    </location>
</feature>
<evidence type="ECO:0000313" key="5">
    <source>
        <dbReference type="Proteomes" id="UP000187283"/>
    </source>
</evidence>
<dbReference type="GO" id="GO:0003712">
    <property type="term" value="F:transcription coregulator activity"/>
    <property type="evidence" value="ECO:0007669"/>
    <property type="project" value="TreeGrafter"/>
</dbReference>
<protein>
    <submittedName>
        <fullName evidence="4">Transcription elongation regulator 1</fullName>
    </submittedName>
</protein>
<dbReference type="SUPFAM" id="SSF51045">
    <property type="entry name" value="WW domain"/>
    <property type="match status" value="2"/>
</dbReference>
<evidence type="ECO:0000313" key="4">
    <source>
        <dbReference type="EMBL" id="OMJ20192.1"/>
    </source>
</evidence>
<accession>A0A1R1XZT2</accession>
<reference evidence="4 5" key="1">
    <citation type="submission" date="2017-01" db="EMBL/GenBank/DDBJ databases">
        <authorList>
            <person name="Mah S.A."/>
            <person name="Swanson W.J."/>
            <person name="Moy G.W."/>
            <person name="Vacquier V.D."/>
        </authorList>
    </citation>
    <scope>NUCLEOTIDE SEQUENCE [LARGE SCALE GENOMIC DNA]</scope>
    <source>
        <strain evidence="4 5">GSMNP</strain>
    </source>
</reference>
<organism evidence="4 5">
    <name type="scientific">Smittium culicis</name>
    <dbReference type="NCBI Taxonomy" id="133412"/>
    <lineage>
        <taxon>Eukaryota</taxon>
        <taxon>Fungi</taxon>
        <taxon>Fungi incertae sedis</taxon>
        <taxon>Zoopagomycota</taxon>
        <taxon>Kickxellomycotina</taxon>
        <taxon>Harpellomycetes</taxon>
        <taxon>Harpellales</taxon>
        <taxon>Legeriomycetaceae</taxon>
        <taxon>Smittium</taxon>
    </lineage>
</organism>
<keyword evidence="5" id="KW-1185">Reference proteome</keyword>
<dbReference type="GO" id="GO:0005634">
    <property type="term" value="C:nucleus"/>
    <property type="evidence" value="ECO:0007669"/>
    <property type="project" value="TreeGrafter"/>
</dbReference>
<dbReference type="CDD" id="cd00201">
    <property type="entry name" value="WW"/>
    <property type="match status" value="1"/>
</dbReference>
<dbReference type="InterPro" id="IPR045148">
    <property type="entry name" value="TCRG1-like"/>
</dbReference>
<gene>
    <name evidence="4" type="ORF">AYI70_g4265</name>
</gene>
<dbReference type="SUPFAM" id="SSF81698">
    <property type="entry name" value="FF domain"/>
    <property type="match status" value="2"/>
</dbReference>
<feature type="compositionally biased region" description="Polar residues" evidence="2">
    <location>
        <begin position="463"/>
        <end position="473"/>
    </location>
</feature>
<dbReference type="Gene3D" id="2.20.70.10">
    <property type="match status" value="2"/>
</dbReference>
<feature type="region of interest" description="Disordered" evidence="2">
    <location>
        <begin position="425"/>
        <end position="688"/>
    </location>
</feature>
<dbReference type="Proteomes" id="UP000187283">
    <property type="component" value="Unassembled WGS sequence"/>
</dbReference>
<dbReference type="PANTHER" id="PTHR15377">
    <property type="entry name" value="TRANSCRIPTION ELONGATION REGULATOR 1"/>
    <property type="match status" value="1"/>
</dbReference>
<dbReference type="OrthoDB" id="410044at2759"/>
<dbReference type="InterPro" id="IPR001202">
    <property type="entry name" value="WW_dom"/>
</dbReference>
<keyword evidence="1" id="KW-0677">Repeat</keyword>
<feature type="compositionally biased region" description="Basic residues" evidence="2">
    <location>
        <begin position="648"/>
        <end position="666"/>
    </location>
</feature>
<dbReference type="PANTHER" id="PTHR15377:SF3">
    <property type="entry name" value="WW DOMAIN-CONTAINING PROTEIN"/>
    <property type="match status" value="1"/>
</dbReference>
<dbReference type="InterPro" id="IPR002713">
    <property type="entry name" value="FF_domain"/>
</dbReference>
<evidence type="ECO:0000256" key="1">
    <source>
        <dbReference type="ARBA" id="ARBA00022737"/>
    </source>
</evidence>
<dbReference type="EMBL" id="LSSN01001303">
    <property type="protein sequence ID" value="OMJ20192.1"/>
    <property type="molecule type" value="Genomic_DNA"/>
</dbReference>
<feature type="compositionally biased region" description="Basic residues" evidence="2">
    <location>
        <begin position="606"/>
        <end position="616"/>
    </location>
</feature>
<dbReference type="SMART" id="SM00441">
    <property type="entry name" value="FF"/>
    <property type="match status" value="3"/>
</dbReference>
<feature type="domain" description="WW" evidence="3">
    <location>
        <begin position="13"/>
        <end position="40"/>
    </location>
</feature>
<feature type="compositionally biased region" description="Basic and acidic residues" evidence="2">
    <location>
        <begin position="623"/>
        <end position="643"/>
    </location>
</feature>
<dbReference type="InterPro" id="IPR036020">
    <property type="entry name" value="WW_dom_sf"/>
</dbReference>
<dbReference type="Pfam" id="PF01846">
    <property type="entry name" value="FF"/>
    <property type="match status" value="1"/>
</dbReference>
<feature type="compositionally biased region" description="Polar residues" evidence="2">
    <location>
        <begin position="668"/>
        <end position="688"/>
    </location>
</feature>
<dbReference type="SMART" id="SM00456">
    <property type="entry name" value="WW"/>
    <property type="match status" value="2"/>
</dbReference>
<evidence type="ECO:0000256" key="2">
    <source>
        <dbReference type="SAM" id="MobiDB-lite"/>
    </source>
</evidence>
<dbReference type="Gene3D" id="1.10.10.440">
    <property type="entry name" value="FF domain"/>
    <property type="match status" value="2"/>
</dbReference>
<comment type="caution">
    <text evidence="4">The sequence shown here is derived from an EMBL/GenBank/DDBJ whole genome shotgun (WGS) entry which is preliminary data.</text>
</comment>
<proteinExistence type="predicted"/>
<feature type="compositionally biased region" description="Low complexity" evidence="2">
    <location>
        <begin position="443"/>
        <end position="452"/>
    </location>
</feature>
<feature type="compositionally biased region" description="Basic and acidic residues" evidence="2">
    <location>
        <begin position="475"/>
        <end position="522"/>
    </location>
</feature>
<dbReference type="AlphaFoldDB" id="A0A1R1XZT2"/>
<name>A0A1R1XZT2_9FUNG</name>